<dbReference type="SUPFAM" id="SSF49464">
    <property type="entry name" value="Carboxypeptidase regulatory domain-like"/>
    <property type="match status" value="1"/>
</dbReference>
<keyword evidence="2" id="KW-0998">Cell outer membrane</keyword>
<feature type="chain" id="PRO_5041734374" evidence="3">
    <location>
        <begin position="32"/>
        <end position="524"/>
    </location>
</feature>
<keyword evidence="2" id="KW-0812">Transmembrane</keyword>
<dbReference type="Gene3D" id="2.60.40.1120">
    <property type="entry name" value="Carboxypeptidase-like, regulatory domain"/>
    <property type="match status" value="1"/>
</dbReference>
<keyword evidence="2" id="KW-1134">Transmembrane beta strand</keyword>
<evidence type="ECO:0000313" key="5">
    <source>
        <dbReference type="EMBL" id="MQN12093.1"/>
    </source>
</evidence>
<gene>
    <name evidence="5" type="ORF">F7D95_04500</name>
</gene>
<name>A0AA90ZL51_9BACT</name>
<comment type="similarity">
    <text evidence="2">Belongs to the TonB-dependent receptor family.</text>
</comment>
<dbReference type="SUPFAM" id="SSF56935">
    <property type="entry name" value="Porins"/>
    <property type="match status" value="1"/>
</dbReference>
<dbReference type="FunFam" id="2.170.130.10:FF:000008">
    <property type="entry name" value="SusC/RagA family TonB-linked outer membrane protein"/>
    <property type="match status" value="1"/>
</dbReference>
<dbReference type="NCBIfam" id="TIGR04056">
    <property type="entry name" value="OMP_RagA_SusC"/>
    <property type="match status" value="1"/>
</dbReference>
<keyword evidence="2" id="KW-0813">Transport</keyword>
<comment type="subcellular location">
    <subcellularLocation>
        <location evidence="2">Cell outer membrane</location>
        <topology evidence="2">Multi-pass membrane protein</topology>
    </subcellularLocation>
</comment>
<dbReference type="InterPro" id="IPR039426">
    <property type="entry name" value="TonB-dep_rcpt-like"/>
</dbReference>
<dbReference type="InterPro" id="IPR023996">
    <property type="entry name" value="TonB-dep_OMP_SusC/RagA"/>
</dbReference>
<dbReference type="InterPro" id="IPR023997">
    <property type="entry name" value="TonB-dep_OMP_SusC/RagA_CS"/>
</dbReference>
<comment type="caution">
    <text evidence="5">The sequence shown here is derived from an EMBL/GenBank/DDBJ whole genome shotgun (WGS) entry which is preliminary data.</text>
</comment>
<keyword evidence="1 3" id="KW-0732">Signal</keyword>
<dbReference type="PANTHER" id="PTHR30069">
    <property type="entry name" value="TONB-DEPENDENT OUTER MEMBRANE RECEPTOR"/>
    <property type="match status" value="1"/>
</dbReference>
<evidence type="ECO:0000256" key="3">
    <source>
        <dbReference type="SAM" id="SignalP"/>
    </source>
</evidence>
<evidence type="ECO:0000313" key="6">
    <source>
        <dbReference type="Proteomes" id="UP000442105"/>
    </source>
</evidence>
<evidence type="ECO:0000256" key="2">
    <source>
        <dbReference type="PROSITE-ProRule" id="PRU01360"/>
    </source>
</evidence>
<feature type="domain" description="TonB-dependent receptor plug" evidence="4">
    <location>
        <begin position="134"/>
        <end position="240"/>
    </location>
</feature>
<dbReference type="PANTHER" id="PTHR30069:SF29">
    <property type="entry name" value="HEMOGLOBIN AND HEMOGLOBIN-HAPTOGLOBIN-BINDING PROTEIN 1-RELATED"/>
    <property type="match status" value="1"/>
</dbReference>
<dbReference type="Pfam" id="PF13715">
    <property type="entry name" value="CarbopepD_reg_2"/>
    <property type="match status" value="1"/>
</dbReference>
<proteinExistence type="inferred from homology"/>
<dbReference type="Pfam" id="PF07715">
    <property type="entry name" value="Plug"/>
    <property type="match status" value="1"/>
</dbReference>
<organism evidence="5 6">
    <name type="scientific">Segatella copri</name>
    <dbReference type="NCBI Taxonomy" id="165179"/>
    <lineage>
        <taxon>Bacteria</taxon>
        <taxon>Pseudomonadati</taxon>
        <taxon>Bacteroidota</taxon>
        <taxon>Bacteroidia</taxon>
        <taxon>Bacteroidales</taxon>
        <taxon>Prevotellaceae</taxon>
        <taxon>Segatella</taxon>
    </lineage>
</organism>
<dbReference type="NCBIfam" id="TIGR04057">
    <property type="entry name" value="SusC_RagA_signa"/>
    <property type="match status" value="1"/>
</dbReference>
<dbReference type="Proteomes" id="UP000442105">
    <property type="component" value="Unassembled WGS sequence"/>
</dbReference>
<feature type="signal peptide" evidence="3">
    <location>
        <begin position="1"/>
        <end position="31"/>
    </location>
</feature>
<protein>
    <submittedName>
        <fullName evidence="5">SusC/RagA family TonB-linked outer membrane protein</fullName>
    </submittedName>
</protein>
<dbReference type="GO" id="GO:0009279">
    <property type="term" value="C:cell outer membrane"/>
    <property type="evidence" value="ECO:0007669"/>
    <property type="project" value="UniProtKB-SubCell"/>
</dbReference>
<dbReference type="GO" id="GO:0044718">
    <property type="term" value="P:siderophore transmembrane transport"/>
    <property type="evidence" value="ECO:0007669"/>
    <property type="project" value="TreeGrafter"/>
</dbReference>
<reference evidence="6" key="1">
    <citation type="submission" date="2019-09" db="EMBL/GenBank/DDBJ databases">
        <title>Distinct polysaccharide growth profiles of human intestinal Prevotella copri isolates.</title>
        <authorList>
            <person name="Fehlner-Peach H."/>
            <person name="Magnabosco C."/>
            <person name="Raghavan V."/>
            <person name="Scher J.U."/>
            <person name="Tett A."/>
            <person name="Cox L.M."/>
            <person name="Gottsegen C."/>
            <person name="Watters A."/>
            <person name="Wiltshire- Gordon J.D."/>
            <person name="Segata N."/>
            <person name="Bonneau R."/>
            <person name="Littman D.R."/>
        </authorList>
    </citation>
    <scope>NUCLEOTIDE SEQUENCE [LARGE SCALE GENOMIC DNA]</scope>
    <source>
        <strain evidence="6">iAQ1179</strain>
    </source>
</reference>
<dbReference type="InterPro" id="IPR012910">
    <property type="entry name" value="Plug_dom"/>
</dbReference>
<dbReference type="InterPro" id="IPR037066">
    <property type="entry name" value="Plug_dom_sf"/>
</dbReference>
<dbReference type="InterPro" id="IPR008969">
    <property type="entry name" value="CarboxyPept-like_regulatory"/>
</dbReference>
<accession>A0AA90ZL51</accession>
<dbReference type="GO" id="GO:0015344">
    <property type="term" value="F:siderophore uptake transmembrane transporter activity"/>
    <property type="evidence" value="ECO:0007669"/>
    <property type="project" value="TreeGrafter"/>
</dbReference>
<dbReference type="EMBL" id="VZCW01000105">
    <property type="protein sequence ID" value="MQN12093.1"/>
    <property type="molecule type" value="Genomic_DNA"/>
</dbReference>
<sequence length="524" mass="57588">MQSKSIFQTNGRLYSMIIASALTMVTLPSFAENNFAVQNVQQDAKVKGQVTDVNGEPIIGATVTLKGTNKRAVTDLDGNYVLPNVAKGVVVVSYVGYKTTEQAVSAGKNNTIKIEEANGLLNEVVVVGYGAVKKSDLTGAVASVSTKDLVATGLASAAGAMQGAVSGVNIQRSSGKPGSSYNILIRGLNTINGSTSPLIVIDGVPGAQLENINPDDIEKIDILKDASSTAIYGSRATNGVVIITTKKGANRAPQVSYSGSVGFKDYWYKPDMMNGEQYVRLAREYGRATKGKGQYVDDSALFSSSELKAIETGTYTDWFDEMTSTGFITSHSLSVTGGTDKVKYATSVGFYDEDGTLDPQFYRRYNVRAAVDAQPNKYVKFGASIYATHSDQETGNEDGLQTVLRLRPTYGRYNYVTGEEELKYGSGQWNPYVTQKNQSWRYKKYDALMNAYIEIDPIKNLSLRTTFSPDIRFVDYGMWADKYTKRMQGSTNMAWNERTTTTNWVWDNLANYKFDIQKVRIFYK</sequence>
<evidence type="ECO:0000259" key="4">
    <source>
        <dbReference type="Pfam" id="PF07715"/>
    </source>
</evidence>
<keyword evidence="2" id="KW-0472">Membrane</keyword>
<dbReference type="PROSITE" id="PS52016">
    <property type="entry name" value="TONB_DEPENDENT_REC_3"/>
    <property type="match status" value="1"/>
</dbReference>
<dbReference type="Gene3D" id="2.170.130.10">
    <property type="entry name" value="TonB-dependent receptor, plug domain"/>
    <property type="match status" value="1"/>
</dbReference>
<dbReference type="AlphaFoldDB" id="A0AA90ZL51"/>
<evidence type="ECO:0000256" key="1">
    <source>
        <dbReference type="ARBA" id="ARBA00022729"/>
    </source>
</evidence>